<evidence type="ECO:0000256" key="1">
    <source>
        <dbReference type="SAM" id="MobiDB-lite"/>
    </source>
</evidence>
<comment type="caution">
    <text evidence="2">The sequence shown here is derived from an EMBL/GenBank/DDBJ whole genome shotgun (WGS) entry which is preliminary data.</text>
</comment>
<accession>A0A218YU13</accession>
<keyword evidence="3" id="KW-1185">Reference proteome</keyword>
<gene>
    <name evidence="2" type="ORF">B2J93_7672</name>
</gene>
<dbReference type="EMBL" id="MZNU01000419">
    <property type="protein sequence ID" value="OWO97875.1"/>
    <property type="molecule type" value="Genomic_DNA"/>
</dbReference>
<evidence type="ECO:0000313" key="2">
    <source>
        <dbReference type="EMBL" id="OWO97875.1"/>
    </source>
</evidence>
<feature type="compositionally biased region" description="Basic and acidic residues" evidence="1">
    <location>
        <begin position="110"/>
        <end position="120"/>
    </location>
</feature>
<sequence length="292" mass="32298">MSQRCSSTGEVLTQLDNEHAQTDGFLFSVSAQAVPACRSALSRRTCQTNRRAAESSCSALVPSSGVGLIFRDLEGYASDGRRGWVRFSSRRSLGTEEVLGVLTSHRPSREAFGDDSRVQDLRGSMKPRKLDEKEASSSVGRVWTEFAVRKSGERPSASIPEDFVRCVGTHALDVASASSAEHSSRPKTVSLQFPGHPPFKTAPVFTCFSKLPLELRYWIWVHVFDGTHSISTSVFKRVASSNVPPKTRERLPETHRSGWNLEPRSDVLLRFSGWPEIVKSSKDRCLPSSTLD</sequence>
<protein>
    <submittedName>
        <fullName evidence="2">Uncharacterized protein</fullName>
    </submittedName>
</protein>
<dbReference type="AlphaFoldDB" id="A0A218YU13"/>
<reference evidence="2 3" key="1">
    <citation type="submission" date="2017-04" db="EMBL/GenBank/DDBJ databases">
        <title>Draft genome sequence of Marssonina coronaria NL1: causal agent of apple blotch.</title>
        <authorList>
            <person name="Cheng Q."/>
        </authorList>
    </citation>
    <scope>NUCLEOTIDE SEQUENCE [LARGE SCALE GENOMIC DNA]</scope>
    <source>
        <strain evidence="2 3">NL1</strain>
    </source>
</reference>
<name>A0A218YU13_9HELO</name>
<dbReference type="InParanoid" id="A0A218YU13"/>
<organism evidence="2 3">
    <name type="scientific">Diplocarpon coronariae</name>
    <dbReference type="NCBI Taxonomy" id="2795749"/>
    <lineage>
        <taxon>Eukaryota</taxon>
        <taxon>Fungi</taxon>
        <taxon>Dikarya</taxon>
        <taxon>Ascomycota</taxon>
        <taxon>Pezizomycotina</taxon>
        <taxon>Leotiomycetes</taxon>
        <taxon>Helotiales</taxon>
        <taxon>Drepanopezizaceae</taxon>
        <taxon>Diplocarpon</taxon>
    </lineage>
</organism>
<feature type="region of interest" description="Disordered" evidence="1">
    <location>
        <begin position="110"/>
        <end position="133"/>
    </location>
</feature>
<evidence type="ECO:0000313" key="3">
    <source>
        <dbReference type="Proteomes" id="UP000242519"/>
    </source>
</evidence>
<proteinExistence type="predicted"/>
<dbReference type="Proteomes" id="UP000242519">
    <property type="component" value="Unassembled WGS sequence"/>
</dbReference>